<feature type="transmembrane region" description="Helical" evidence="6">
    <location>
        <begin position="836"/>
        <end position="856"/>
    </location>
</feature>
<evidence type="ECO:0000256" key="3">
    <source>
        <dbReference type="ARBA" id="ARBA00022989"/>
    </source>
</evidence>
<evidence type="ECO:0000256" key="5">
    <source>
        <dbReference type="SAM" id="MobiDB-lite"/>
    </source>
</evidence>
<feature type="transmembrane region" description="Helical" evidence="6">
    <location>
        <begin position="752"/>
        <end position="771"/>
    </location>
</feature>
<proteinExistence type="predicted"/>
<feature type="domain" description="Putative ER transporter 6TM N-terminal" evidence="7">
    <location>
        <begin position="196"/>
        <end position="270"/>
    </location>
</feature>
<sequence>MAAGTGPKIHLKTPTIKSEIRDVEAAEGRKPAHHGEKNASSGPHLLLRKRNPNSLHLTEEPSPQRRLAGAHDVILGSFAHTSTAPRGALDSRALKTSPVPSPGASTSHLQLEHLLQAVDADLDGYGLEESRDGFFDAAFNRPLKRNHEDLMMKAAETLPDAFRKKNHPLSLRRFLPQQFREAKAFFQRISTSRAGIRLLKTFLGFIITYIICLIPASRDWLGEYNYIMVISAIINHPGRAVGSQLDGTILTILGTVAGLGWGSLALYVSTSTATAQSGYGGILATFLIIFAVLIGWLRCVFIRLYQAVLCAGIAIVYTCLADTSQSVGWKKVFDYGIPWVLGQAVCLIIAVLVFPDAGSRSLALALHDSLNTIQAGLVLPSPEMPFLKRKLAWQFVNISQAVRDFTLEFTFSRFLPNDVALIRNLIQGVIRSILAITPDPTLFADSDSPTEPAFEQSTGGVQQGPILHHDRAKRTICHTLKEPTRVLIDAMVANITRADQTILSIGGQKAAKDEPYILSQALDNLRTAKEAFDSADALLVAHPHLPSEYAKSPDVIQLFLFVHPVRQTADKVEALVAKVLEMDQAKRKWRIRAPSYPFHKAIMRTNYQVRHDRGGLTAGFYFRSKKQLDRTMAELQSSAYIPAARHAAGGQGLKDAPEQPPVIGEYQKEQEYDHGKSSGKAPFRYRAWEMLHRLQGFESRFAFKVTLVTTLLSVPAWLPQSRGWWNDNESWWTVVTVWAMMHPRVGGTFQDLAVRTFCAAIGAIWGGLAYAADNGNPYVMAVFAAVYMIPMLYRSTQSSHPRSGVVGCLSFTVVSLSAYTEGGYPSVVTIAWTRGLAFVVGLVAALTVNWILWPFIARHELRKSLSSTMLHSAILYRGVVAKYIYYTKGEEPGPKDIVRSEMLEARLREGFVRMRQLMELTRHEMRLRAPFNPLPYSALIAACESFFEHLVQVRQSSLYFQPNMAASDPAAIASLTVPRRDAVAVILMNLYVLACALRADKPVPRYLPSAAIARRRLLDCMAVMEAEQVRRSEVDGKGKGVEDGGRERMGHEEGKGRRWADVYQYAFSGALTDIVENLQEMQRYTKEVCGEVGWESDELVG</sequence>
<evidence type="ECO:0000259" key="8">
    <source>
        <dbReference type="Pfam" id="PF13515"/>
    </source>
</evidence>
<evidence type="ECO:0000256" key="2">
    <source>
        <dbReference type="ARBA" id="ARBA00022692"/>
    </source>
</evidence>
<protein>
    <recommendedName>
        <fullName evidence="11">ER transporter 6TM N-terminal domain-containing protein</fullName>
    </recommendedName>
</protein>
<dbReference type="PRINTS" id="PR02047">
    <property type="entry name" value="BREFELDNASP4"/>
</dbReference>
<comment type="subcellular location">
    <subcellularLocation>
        <location evidence="1">Membrane</location>
        <topology evidence="1">Multi-pass membrane protein</topology>
    </subcellularLocation>
</comment>
<feature type="transmembrane region" description="Helical" evidence="6">
    <location>
        <begin position="335"/>
        <end position="354"/>
    </location>
</feature>
<dbReference type="Proteomes" id="UP000593566">
    <property type="component" value="Unassembled WGS sequence"/>
</dbReference>
<dbReference type="Pfam" id="PF10337">
    <property type="entry name" value="ArAE_2_N"/>
    <property type="match status" value="1"/>
</dbReference>
<dbReference type="AlphaFoldDB" id="A0A8H6CC31"/>
<evidence type="ECO:0000256" key="4">
    <source>
        <dbReference type="ARBA" id="ARBA00023136"/>
    </source>
</evidence>
<evidence type="ECO:0000259" key="7">
    <source>
        <dbReference type="Pfam" id="PF10337"/>
    </source>
</evidence>
<feature type="transmembrane region" description="Helical" evidence="6">
    <location>
        <begin position="198"/>
        <end position="218"/>
    </location>
</feature>
<accession>A0A8H6CC31</accession>
<dbReference type="PANTHER" id="PTHR47804:SF3">
    <property type="entry name" value="PROTEIN BRE4"/>
    <property type="match status" value="1"/>
</dbReference>
<name>A0A8H6CC31_9LECA</name>
<keyword evidence="10" id="KW-1185">Reference proteome</keyword>
<keyword evidence="4 6" id="KW-0472">Membrane</keyword>
<reference evidence="9 10" key="1">
    <citation type="journal article" date="2020" name="Genomics">
        <title>Complete, high-quality genomes from long-read metagenomic sequencing of two wolf lichen thalli reveals enigmatic genome architecture.</title>
        <authorList>
            <person name="McKenzie S.K."/>
            <person name="Walston R.F."/>
            <person name="Allen J.L."/>
        </authorList>
    </citation>
    <scope>NUCLEOTIDE SEQUENCE [LARGE SCALE GENOMIC DNA]</scope>
    <source>
        <strain evidence="9">WasteWater1</strain>
    </source>
</reference>
<dbReference type="Pfam" id="PF13515">
    <property type="entry name" value="FUSC_2"/>
    <property type="match status" value="1"/>
</dbReference>
<evidence type="ECO:0008006" key="11">
    <source>
        <dbReference type="Google" id="ProtNLM"/>
    </source>
</evidence>
<dbReference type="GO" id="GO:0016020">
    <property type="term" value="C:membrane"/>
    <property type="evidence" value="ECO:0007669"/>
    <property type="project" value="UniProtKB-SubCell"/>
</dbReference>
<comment type="caution">
    <text evidence="9">The sequence shown here is derived from an EMBL/GenBank/DDBJ whole genome shotgun (WGS) entry which is preliminary data.</text>
</comment>
<evidence type="ECO:0000313" key="10">
    <source>
        <dbReference type="Proteomes" id="UP000593566"/>
    </source>
</evidence>
<feature type="transmembrane region" description="Helical" evidence="6">
    <location>
        <begin position="805"/>
        <end position="824"/>
    </location>
</feature>
<dbReference type="RefSeq" id="XP_037150250.1">
    <property type="nucleotide sequence ID" value="XM_037293421.1"/>
</dbReference>
<feature type="transmembrane region" description="Helical" evidence="6">
    <location>
        <begin position="777"/>
        <end position="793"/>
    </location>
</feature>
<keyword evidence="2 6" id="KW-0812">Transmembrane</keyword>
<feature type="region of interest" description="Disordered" evidence="5">
    <location>
        <begin position="1033"/>
        <end position="1053"/>
    </location>
</feature>
<dbReference type="GeneID" id="59330908"/>
<organism evidence="9 10">
    <name type="scientific">Letharia lupina</name>
    <dbReference type="NCBI Taxonomy" id="560253"/>
    <lineage>
        <taxon>Eukaryota</taxon>
        <taxon>Fungi</taxon>
        <taxon>Dikarya</taxon>
        <taxon>Ascomycota</taxon>
        <taxon>Pezizomycotina</taxon>
        <taxon>Lecanoromycetes</taxon>
        <taxon>OSLEUM clade</taxon>
        <taxon>Lecanoromycetidae</taxon>
        <taxon>Lecanorales</taxon>
        <taxon>Lecanorineae</taxon>
        <taxon>Parmeliaceae</taxon>
        <taxon>Letharia</taxon>
    </lineage>
</organism>
<dbReference type="PANTHER" id="PTHR47804">
    <property type="entry name" value="60S RIBOSOMAL PROTEIN L19"/>
    <property type="match status" value="1"/>
</dbReference>
<feature type="domain" description="Integral membrane bound transporter" evidence="8">
    <location>
        <begin position="724"/>
        <end position="848"/>
    </location>
</feature>
<feature type="region of interest" description="Disordered" evidence="5">
    <location>
        <begin position="83"/>
        <end position="106"/>
    </location>
</feature>
<keyword evidence="3 6" id="KW-1133">Transmembrane helix</keyword>
<gene>
    <name evidence="9" type="ORF">HO133_002495</name>
</gene>
<feature type="transmembrane region" description="Helical" evidence="6">
    <location>
        <begin position="279"/>
        <end position="297"/>
    </location>
</feature>
<evidence type="ECO:0000256" key="1">
    <source>
        <dbReference type="ARBA" id="ARBA00004141"/>
    </source>
</evidence>
<feature type="transmembrane region" description="Helical" evidence="6">
    <location>
        <begin position="249"/>
        <end position="267"/>
    </location>
</feature>
<dbReference type="InterPro" id="IPR049453">
    <property type="entry name" value="Memb_transporter_dom"/>
</dbReference>
<evidence type="ECO:0000313" key="9">
    <source>
        <dbReference type="EMBL" id="KAF6220815.1"/>
    </source>
</evidence>
<feature type="transmembrane region" description="Helical" evidence="6">
    <location>
        <begin position="304"/>
        <end position="323"/>
    </location>
</feature>
<feature type="compositionally biased region" description="Basic and acidic residues" evidence="5">
    <location>
        <begin position="18"/>
        <end position="37"/>
    </location>
</feature>
<feature type="region of interest" description="Disordered" evidence="5">
    <location>
        <begin position="1"/>
        <end position="48"/>
    </location>
</feature>
<dbReference type="InterPro" id="IPR052430">
    <property type="entry name" value="IVT-Associated"/>
</dbReference>
<dbReference type="EMBL" id="JACCJB010000015">
    <property type="protein sequence ID" value="KAF6220815.1"/>
    <property type="molecule type" value="Genomic_DNA"/>
</dbReference>
<dbReference type="InterPro" id="IPR018823">
    <property type="entry name" value="ArAE_2_N"/>
</dbReference>
<dbReference type="InterPro" id="IPR023244">
    <property type="entry name" value="Brefeldin_A-sensitivity_4"/>
</dbReference>
<evidence type="ECO:0000256" key="6">
    <source>
        <dbReference type="SAM" id="Phobius"/>
    </source>
</evidence>